<protein>
    <recommendedName>
        <fullName evidence="3">histidine kinase</fullName>
        <ecNumber evidence="3">2.7.13.3</ecNumber>
    </recommendedName>
</protein>
<dbReference type="NCBIfam" id="TIGR00229">
    <property type="entry name" value="sensory_box"/>
    <property type="match status" value="2"/>
</dbReference>
<keyword evidence="5" id="KW-0808">Transferase</keyword>
<comment type="catalytic activity">
    <reaction evidence="1">
        <text>ATP + protein L-histidine = ADP + protein N-phospho-L-histidine.</text>
        <dbReference type="EC" id="2.7.13.3"/>
    </reaction>
</comment>
<evidence type="ECO:0000256" key="11">
    <source>
        <dbReference type="ARBA" id="ARBA00023012"/>
    </source>
</evidence>
<accession>A0A1F6MPB0</accession>
<dbReference type="CDD" id="cd00082">
    <property type="entry name" value="HisKA"/>
    <property type="match status" value="1"/>
</dbReference>
<evidence type="ECO:0000259" key="16">
    <source>
        <dbReference type="PROSITE" id="PS50113"/>
    </source>
</evidence>
<dbReference type="SMART" id="SM00388">
    <property type="entry name" value="HisKA"/>
    <property type="match status" value="1"/>
</dbReference>
<dbReference type="InterPro" id="IPR036890">
    <property type="entry name" value="HATPase_C_sf"/>
</dbReference>
<keyword evidence="12 13" id="KW-0472">Membrane</keyword>
<dbReference type="Pfam" id="PF02518">
    <property type="entry name" value="HATPase_c"/>
    <property type="match status" value="1"/>
</dbReference>
<evidence type="ECO:0000313" key="18">
    <source>
        <dbReference type="Proteomes" id="UP000177457"/>
    </source>
</evidence>
<comment type="caution">
    <text evidence="17">The sequence shown here is derived from an EMBL/GenBank/DDBJ whole genome shotgun (WGS) entry which is preliminary data.</text>
</comment>
<dbReference type="InterPro" id="IPR001610">
    <property type="entry name" value="PAC"/>
</dbReference>
<dbReference type="GO" id="GO:0007234">
    <property type="term" value="P:osmosensory signaling via phosphorelay pathway"/>
    <property type="evidence" value="ECO:0007669"/>
    <property type="project" value="TreeGrafter"/>
</dbReference>
<dbReference type="EC" id="2.7.13.3" evidence="3"/>
<keyword evidence="8" id="KW-0418">Kinase</keyword>
<feature type="domain" description="PAC" evidence="16">
    <location>
        <begin position="771"/>
        <end position="824"/>
    </location>
</feature>
<evidence type="ECO:0000259" key="14">
    <source>
        <dbReference type="PROSITE" id="PS50109"/>
    </source>
</evidence>
<dbReference type="InterPro" id="IPR000700">
    <property type="entry name" value="PAS-assoc_C"/>
</dbReference>
<evidence type="ECO:0000256" key="1">
    <source>
        <dbReference type="ARBA" id="ARBA00000085"/>
    </source>
</evidence>
<dbReference type="SMART" id="SM00091">
    <property type="entry name" value="PAS"/>
    <property type="match status" value="2"/>
</dbReference>
<dbReference type="CDD" id="cd00075">
    <property type="entry name" value="HATPase"/>
    <property type="match status" value="1"/>
</dbReference>
<sequence>MKFFRKIFGLKQESERAAKIKRIFWFFFWGSCVPITVISSIIYFSGQSILQKQAVQTLTAFNQAKAEQLDLFIEKLKVRTADWSSDGKIRKEAELISQGEPLGGSLSFYLKEKKLPLDPSVALVDILDTRGIIISSSDPARLAHDESDERISFSKTLAASFGEAIFTPEIVVEEDELNGVPMLHFAAPLVSAETGSTVGVILLHVKNDELNNLLMVKEGKTLATYLVNREKLMITPSRFIPDAALKQSADTPPVRACLDRNKDYQGLHLNYRGEPVIGVSKCMSDGLGVIITEIDASEAFQTIIFFRNVVASAVAIILALALIFAYFSARKLLPQATTTTTTTTTTIIIIIIIIIIGVAFSLFFSKTIAQFVWRVKTDSVFDLTQGQARRHIENAGSFVAWQSEESQQKFRDFASELKTSLPPVAAVKIYNTDATLIWSDLAAIKDEIGKKQESEDVLEALSGEQKIESAEAEIQKQAGLPNLLEVYTPIILTDGGAPVGVAEIYFDTSDLVDFTRRMQFFIWSLIAMALLTIYLLLHVSFRKQNQQIARQARELSSIIDHSPHGIYTLNKDGIIDSFNPKMVEIAGAKDAKEVIGLNVFELPTYKAVGLDRFFREGLRGKSFTTEVEYTSFTGGKTTFRHYFGVPIFGIDGKTVERLLLMVEDISERKRLEEKLKKYTEGLETEVQKRTADLKSALEESKKLAAIVEESFESAMITDRGGVIQYVNPAWQKITGWTAAEVVKKQNPRILKSGKQGPEFYKALWQTILAGKQFQSEIVNKRKDGSLYDAEIVVFPIILPGGETLNAEIGRDITERKKSEAKIKELNELRNKFIQIVSHQLRTPLNSIRWNLESLLAEELGKLKKEQKEFLRVTHEANVEVIRRIHDLLTAMDIEEGRVSLSKQETSLESLWGSVMSEWKKKCVVKDITCEYQSPKTPLPAAEVDAEKIREAFGKLTENAVIYTPDKGKITATLKKTDGAVRFEISDTGIGIPKVEQPRIFTRFYRATNAPAMKPDASGLGLAISKYFVEQHGGKIGFESKENKGSTFWFEVPFKS</sequence>
<evidence type="ECO:0000256" key="6">
    <source>
        <dbReference type="ARBA" id="ARBA00022692"/>
    </source>
</evidence>
<dbReference type="PRINTS" id="PR00344">
    <property type="entry name" value="BCTRLSENSOR"/>
</dbReference>
<dbReference type="InterPro" id="IPR003594">
    <property type="entry name" value="HATPase_dom"/>
</dbReference>
<feature type="transmembrane region" description="Helical" evidence="13">
    <location>
        <begin position="347"/>
        <end position="364"/>
    </location>
</feature>
<feature type="domain" description="Histidine kinase" evidence="14">
    <location>
        <begin position="835"/>
        <end position="1055"/>
    </location>
</feature>
<dbReference type="GO" id="GO:0000155">
    <property type="term" value="F:phosphorelay sensor kinase activity"/>
    <property type="evidence" value="ECO:0007669"/>
    <property type="project" value="InterPro"/>
</dbReference>
<dbReference type="PROSITE" id="PS50109">
    <property type="entry name" value="HIS_KIN"/>
    <property type="match status" value="1"/>
</dbReference>
<keyword evidence="9" id="KW-0067">ATP-binding</keyword>
<dbReference type="GO" id="GO:0000156">
    <property type="term" value="F:phosphorelay response regulator activity"/>
    <property type="evidence" value="ECO:0007669"/>
    <property type="project" value="TreeGrafter"/>
</dbReference>
<gene>
    <name evidence="17" type="ORF">A3C90_03680</name>
</gene>
<dbReference type="Proteomes" id="UP000177457">
    <property type="component" value="Unassembled WGS sequence"/>
</dbReference>
<dbReference type="InterPro" id="IPR005467">
    <property type="entry name" value="His_kinase_dom"/>
</dbReference>
<name>A0A1F6MPB0_9BACT</name>
<organism evidence="17 18">
    <name type="scientific">Candidatus Magasanikbacteria bacterium RIFCSPHIGHO2_02_FULL_51_14</name>
    <dbReference type="NCBI Taxonomy" id="1798683"/>
    <lineage>
        <taxon>Bacteria</taxon>
        <taxon>Candidatus Magasanikiibacteriota</taxon>
    </lineage>
</organism>
<evidence type="ECO:0000259" key="15">
    <source>
        <dbReference type="PROSITE" id="PS50112"/>
    </source>
</evidence>
<keyword evidence="7" id="KW-0547">Nucleotide-binding</keyword>
<keyword evidence="11" id="KW-0902">Two-component regulatory system</keyword>
<dbReference type="Pfam" id="PF00512">
    <property type="entry name" value="HisKA"/>
    <property type="match status" value="1"/>
</dbReference>
<evidence type="ECO:0000256" key="9">
    <source>
        <dbReference type="ARBA" id="ARBA00022840"/>
    </source>
</evidence>
<dbReference type="SUPFAM" id="SSF47384">
    <property type="entry name" value="Homodimeric domain of signal transducing histidine kinase"/>
    <property type="match status" value="1"/>
</dbReference>
<keyword evidence="6 13" id="KW-0812">Transmembrane</keyword>
<evidence type="ECO:0000256" key="2">
    <source>
        <dbReference type="ARBA" id="ARBA00004141"/>
    </source>
</evidence>
<evidence type="ECO:0000256" key="4">
    <source>
        <dbReference type="ARBA" id="ARBA00022553"/>
    </source>
</evidence>
<keyword evidence="10 13" id="KW-1133">Transmembrane helix</keyword>
<dbReference type="InterPro" id="IPR013656">
    <property type="entry name" value="PAS_4"/>
</dbReference>
<dbReference type="PROSITE" id="PS50113">
    <property type="entry name" value="PAC"/>
    <property type="match status" value="2"/>
</dbReference>
<evidence type="ECO:0000256" key="10">
    <source>
        <dbReference type="ARBA" id="ARBA00022989"/>
    </source>
</evidence>
<evidence type="ECO:0000256" key="8">
    <source>
        <dbReference type="ARBA" id="ARBA00022777"/>
    </source>
</evidence>
<dbReference type="SUPFAM" id="SSF55874">
    <property type="entry name" value="ATPase domain of HSP90 chaperone/DNA topoisomerase II/histidine kinase"/>
    <property type="match status" value="1"/>
</dbReference>
<reference evidence="17 18" key="1">
    <citation type="journal article" date="2016" name="Nat. Commun.">
        <title>Thousands of microbial genomes shed light on interconnected biogeochemical processes in an aquifer system.</title>
        <authorList>
            <person name="Anantharaman K."/>
            <person name="Brown C.T."/>
            <person name="Hug L.A."/>
            <person name="Sharon I."/>
            <person name="Castelle C.J."/>
            <person name="Probst A.J."/>
            <person name="Thomas B.C."/>
            <person name="Singh A."/>
            <person name="Wilkins M.J."/>
            <person name="Karaoz U."/>
            <person name="Brodie E.L."/>
            <person name="Williams K.H."/>
            <person name="Hubbard S.S."/>
            <person name="Banfield J.F."/>
        </authorList>
    </citation>
    <scope>NUCLEOTIDE SEQUENCE [LARGE SCALE GENOMIC DNA]</scope>
</reference>
<evidence type="ECO:0000256" key="13">
    <source>
        <dbReference type="SAM" id="Phobius"/>
    </source>
</evidence>
<dbReference type="SMART" id="SM00086">
    <property type="entry name" value="PAC"/>
    <property type="match status" value="2"/>
</dbReference>
<dbReference type="Pfam" id="PF13426">
    <property type="entry name" value="PAS_9"/>
    <property type="match status" value="1"/>
</dbReference>
<dbReference type="AlphaFoldDB" id="A0A1F6MPB0"/>
<dbReference type="Gene3D" id="3.30.450.20">
    <property type="entry name" value="PAS domain"/>
    <property type="match status" value="2"/>
</dbReference>
<feature type="transmembrane region" description="Helical" evidence="13">
    <location>
        <begin position="304"/>
        <end position="327"/>
    </location>
</feature>
<comment type="subcellular location">
    <subcellularLocation>
        <location evidence="2">Membrane</location>
        <topology evidence="2">Multi-pass membrane protein</topology>
    </subcellularLocation>
</comment>
<evidence type="ECO:0000256" key="5">
    <source>
        <dbReference type="ARBA" id="ARBA00022679"/>
    </source>
</evidence>
<dbReference type="PANTHER" id="PTHR42878">
    <property type="entry name" value="TWO-COMPONENT HISTIDINE KINASE"/>
    <property type="match status" value="1"/>
</dbReference>
<dbReference type="InterPro" id="IPR000014">
    <property type="entry name" value="PAS"/>
</dbReference>
<dbReference type="SMART" id="SM00387">
    <property type="entry name" value="HATPase_c"/>
    <property type="match status" value="1"/>
</dbReference>
<evidence type="ECO:0000313" key="17">
    <source>
        <dbReference type="EMBL" id="OGH73477.1"/>
    </source>
</evidence>
<dbReference type="InterPro" id="IPR035965">
    <property type="entry name" value="PAS-like_dom_sf"/>
</dbReference>
<evidence type="ECO:0000256" key="12">
    <source>
        <dbReference type="ARBA" id="ARBA00023136"/>
    </source>
</evidence>
<dbReference type="InterPro" id="IPR003661">
    <property type="entry name" value="HisK_dim/P_dom"/>
</dbReference>
<feature type="transmembrane region" description="Helical" evidence="13">
    <location>
        <begin position="23"/>
        <end position="44"/>
    </location>
</feature>
<dbReference type="STRING" id="1798683.A3C90_03680"/>
<dbReference type="Gene3D" id="3.30.565.10">
    <property type="entry name" value="Histidine kinase-like ATPase, C-terminal domain"/>
    <property type="match status" value="1"/>
</dbReference>
<dbReference type="CDD" id="cd18773">
    <property type="entry name" value="PDC1_HK_sensor"/>
    <property type="match status" value="1"/>
</dbReference>
<dbReference type="FunFam" id="3.30.565.10:FF:000006">
    <property type="entry name" value="Sensor histidine kinase WalK"/>
    <property type="match status" value="1"/>
</dbReference>
<evidence type="ECO:0000256" key="3">
    <source>
        <dbReference type="ARBA" id="ARBA00012438"/>
    </source>
</evidence>
<dbReference type="EMBL" id="MFQE01000024">
    <property type="protein sequence ID" value="OGH73477.1"/>
    <property type="molecule type" value="Genomic_DNA"/>
</dbReference>
<dbReference type="GO" id="GO:0016020">
    <property type="term" value="C:membrane"/>
    <property type="evidence" value="ECO:0007669"/>
    <property type="project" value="UniProtKB-SubCell"/>
</dbReference>
<keyword evidence="4" id="KW-0597">Phosphoprotein</keyword>
<dbReference type="InterPro" id="IPR036097">
    <property type="entry name" value="HisK_dim/P_sf"/>
</dbReference>
<dbReference type="GO" id="GO:0030295">
    <property type="term" value="F:protein kinase activator activity"/>
    <property type="evidence" value="ECO:0007669"/>
    <property type="project" value="TreeGrafter"/>
</dbReference>
<dbReference type="SUPFAM" id="SSF55785">
    <property type="entry name" value="PYP-like sensor domain (PAS domain)"/>
    <property type="match status" value="2"/>
</dbReference>
<dbReference type="InterPro" id="IPR050351">
    <property type="entry name" value="BphY/WalK/GraS-like"/>
</dbReference>
<feature type="domain" description="PAC" evidence="16">
    <location>
        <begin position="623"/>
        <end position="677"/>
    </location>
</feature>
<dbReference type="Pfam" id="PF08448">
    <property type="entry name" value="PAS_4"/>
    <property type="match status" value="1"/>
</dbReference>
<dbReference type="PANTHER" id="PTHR42878:SF7">
    <property type="entry name" value="SENSOR HISTIDINE KINASE GLRK"/>
    <property type="match status" value="1"/>
</dbReference>
<proteinExistence type="predicted"/>
<dbReference type="PROSITE" id="PS50112">
    <property type="entry name" value="PAS"/>
    <property type="match status" value="1"/>
</dbReference>
<dbReference type="CDD" id="cd00130">
    <property type="entry name" value="PAS"/>
    <property type="match status" value="2"/>
</dbReference>
<feature type="domain" description="PAS" evidence="15">
    <location>
        <begin position="699"/>
        <end position="745"/>
    </location>
</feature>
<dbReference type="Gene3D" id="1.10.287.130">
    <property type="match status" value="1"/>
</dbReference>
<dbReference type="InterPro" id="IPR004358">
    <property type="entry name" value="Sig_transdc_His_kin-like_C"/>
</dbReference>
<evidence type="ECO:0000256" key="7">
    <source>
        <dbReference type="ARBA" id="ARBA00022741"/>
    </source>
</evidence>
<feature type="transmembrane region" description="Helical" evidence="13">
    <location>
        <begin position="520"/>
        <end position="541"/>
    </location>
</feature>